<evidence type="ECO:0000256" key="2">
    <source>
        <dbReference type="SAM" id="MobiDB-lite"/>
    </source>
</evidence>
<feature type="coiled-coil region" evidence="1">
    <location>
        <begin position="372"/>
        <end position="404"/>
    </location>
</feature>
<dbReference type="PROSITE" id="PS50896">
    <property type="entry name" value="LISH"/>
    <property type="match status" value="1"/>
</dbReference>
<dbReference type="InterPro" id="IPR006594">
    <property type="entry name" value="LisH"/>
</dbReference>
<keyword evidence="4" id="KW-1185">Reference proteome</keyword>
<dbReference type="EMBL" id="ML119754">
    <property type="protein sequence ID" value="RPA75910.1"/>
    <property type="molecule type" value="Genomic_DNA"/>
</dbReference>
<accession>A0A3N4HVM9</accession>
<feature type="coiled-coil region" evidence="1">
    <location>
        <begin position="296"/>
        <end position="323"/>
    </location>
</feature>
<evidence type="ECO:0000313" key="4">
    <source>
        <dbReference type="Proteomes" id="UP000275078"/>
    </source>
</evidence>
<proteinExistence type="predicted"/>
<organism evidence="3 4">
    <name type="scientific">Ascobolus immersus RN42</name>
    <dbReference type="NCBI Taxonomy" id="1160509"/>
    <lineage>
        <taxon>Eukaryota</taxon>
        <taxon>Fungi</taxon>
        <taxon>Dikarya</taxon>
        <taxon>Ascomycota</taxon>
        <taxon>Pezizomycotina</taxon>
        <taxon>Pezizomycetes</taxon>
        <taxon>Pezizales</taxon>
        <taxon>Ascobolaceae</taxon>
        <taxon>Ascobolus</taxon>
    </lineage>
</organism>
<protein>
    <submittedName>
        <fullName evidence="3">Uncharacterized protein</fullName>
    </submittedName>
</protein>
<feature type="region of interest" description="Disordered" evidence="2">
    <location>
        <begin position="1"/>
        <end position="80"/>
    </location>
</feature>
<gene>
    <name evidence="3" type="ORF">BJ508DRAFT_311531</name>
</gene>
<dbReference type="Pfam" id="PF08513">
    <property type="entry name" value="LisH"/>
    <property type="match status" value="1"/>
</dbReference>
<name>A0A3N4HVM9_ASCIM</name>
<feature type="compositionally biased region" description="Low complexity" evidence="2">
    <location>
        <begin position="1"/>
        <end position="12"/>
    </location>
</feature>
<reference evidence="3 4" key="1">
    <citation type="journal article" date="2018" name="Nat. Ecol. Evol.">
        <title>Pezizomycetes genomes reveal the molecular basis of ectomycorrhizal truffle lifestyle.</title>
        <authorList>
            <person name="Murat C."/>
            <person name="Payen T."/>
            <person name="Noel B."/>
            <person name="Kuo A."/>
            <person name="Morin E."/>
            <person name="Chen J."/>
            <person name="Kohler A."/>
            <person name="Krizsan K."/>
            <person name="Balestrini R."/>
            <person name="Da Silva C."/>
            <person name="Montanini B."/>
            <person name="Hainaut M."/>
            <person name="Levati E."/>
            <person name="Barry K.W."/>
            <person name="Belfiori B."/>
            <person name="Cichocki N."/>
            <person name="Clum A."/>
            <person name="Dockter R.B."/>
            <person name="Fauchery L."/>
            <person name="Guy J."/>
            <person name="Iotti M."/>
            <person name="Le Tacon F."/>
            <person name="Lindquist E.A."/>
            <person name="Lipzen A."/>
            <person name="Malagnac F."/>
            <person name="Mello A."/>
            <person name="Molinier V."/>
            <person name="Miyauchi S."/>
            <person name="Poulain J."/>
            <person name="Riccioni C."/>
            <person name="Rubini A."/>
            <person name="Sitrit Y."/>
            <person name="Splivallo R."/>
            <person name="Traeger S."/>
            <person name="Wang M."/>
            <person name="Zifcakova L."/>
            <person name="Wipf D."/>
            <person name="Zambonelli A."/>
            <person name="Paolocci F."/>
            <person name="Nowrousian M."/>
            <person name="Ottonello S."/>
            <person name="Baldrian P."/>
            <person name="Spatafora J.W."/>
            <person name="Henrissat B."/>
            <person name="Nagy L.G."/>
            <person name="Aury J.M."/>
            <person name="Wincker P."/>
            <person name="Grigoriev I.V."/>
            <person name="Bonfante P."/>
            <person name="Martin F.M."/>
        </authorList>
    </citation>
    <scope>NUCLEOTIDE SEQUENCE [LARGE SCALE GENOMIC DNA]</scope>
    <source>
        <strain evidence="3 4">RN42</strain>
    </source>
</reference>
<keyword evidence="1" id="KW-0175">Coiled coil</keyword>
<dbReference type="AlphaFoldDB" id="A0A3N4HVM9"/>
<dbReference type="Proteomes" id="UP000275078">
    <property type="component" value="Unassembled WGS sequence"/>
</dbReference>
<feature type="compositionally biased region" description="Pro residues" evidence="2">
    <location>
        <begin position="151"/>
        <end position="160"/>
    </location>
</feature>
<evidence type="ECO:0000256" key="1">
    <source>
        <dbReference type="SAM" id="Coils"/>
    </source>
</evidence>
<sequence length="470" mass="53606">MSSSANDSSSQSNPLLASPRADAKDKADNTGSISHDNPITMPFIEDSMELDLHNRNTPPAPFVEDVDDESSSHLPGQSEPMGSVLQDIAALRIEQPPSPTHHCEAVHEELMEGYYDTGYDLGDQSESEQYTYNEIDADSRSIAEENASTSPVPPHYPPQVPDAIKHLQPRPPVPEQSESSHYNQGRYDSFPPGANYYRSLTSTRPGRPVPEESAPTKEEAGEKALTTQRLNEIVSEYLQKKGYVGTDAVFEHEASEIHSRSGVSPYIGRDIVAELETNRAKQQAISLEREELLHDMKEARRYHAELREYHEQLNEKLAIEAEEYAQQKDFYFKELECINAAINTASWDLAGEWERITAANRWLRQFESHLDEREQQLEYREASIEMKEKELEKWERELWRKDEALAKKSAALWIEEGQMLRWTLASHPTGALISENSSLVEEIRRWIEACEQDTYEGDSMPDLEYGYEED</sequence>
<feature type="region of interest" description="Disordered" evidence="2">
    <location>
        <begin position="143"/>
        <end position="224"/>
    </location>
</feature>
<evidence type="ECO:0000313" key="3">
    <source>
        <dbReference type="EMBL" id="RPA75910.1"/>
    </source>
</evidence>